<dbReference type="EMBL" id="JBHSMT010000013">
    <property type="protein sequence ID" value="MFC5473967.1"/>
    <property type="molecule type" value="Genomic_DNA"/>
</dbReference>
<evidence type="ECO:0000256" key="2">
    <source>
        <dbReference type="SAM" id="MobiDB-lite"/>
    </source>
</evidence>
<dbReference type="PROSITE" id="PS00922">
    <property type="entry name" value="TRANSGLYCOSYLASE"/>
    <property type="match status" value="1"/>
</dbReference>
<feature type="domain" description="Transglycosylase SLT" evidence="4">
    <location>
        <begin position="103"/>
        <end position="210"/>
    </location>
</feature>
<keyword evidence="3" id="KW-0732">Signal</keyword>
<reference evidence="6" key="1">
    <citation type="journal article" date="2019" name="Int. J. Syst. Evol. Microbiol.">
        <title>The Global Catalogue of Microorganisms (GCM) 10K type strain sequencing project: providing services to taxonomists for standard genome sequencing and annotation.</title>
        <authorList>
            <consortium name="The Broad Institute Genomics Platform"/>
            <consortium name="The Broad Institute Genome Sequencing Center for Infectious Disease"/>
            <person name="Wu L."/>
            <person name="Ma J."/>
        </authorList>
    </citation>
    <scope>NUCLEOTIDE SEQUENCE [LARGE SCALE GENOMIC DNA]</scope>
    <source>
        <strain evidence="6">JCM 17066</strain>
    </source>
</reference>
<evidence type="ECO:0000256" key="1">
    <source>
        <dbReference type="ARBA" id="ARBA00007734"/>
    </source>
</evidence>
<dbReference type="InterPro" id="IPR023346">
    <property type="entry name" value="Lysozyme-like_dom_sf"/>
</dbReference>
<organism evidence="5 6">
    <name type="scientific">Paraherbaspirillum soli</name>
    <dbReference type="NCBI Taxonomy" id="631222"/>
    <lineage>
        <taxon>Bacteria</taxon>
        <taxon>Pseudomonadati</taxon>
        <taxon>Pseudomonadota</taxon>
        <taxon>Betaproteobacteria</taxon>
        <taxon>Burkholderiales</taxon>
        <taxon>Oxalobacteraceae</taxon>
        <taxon>Paraherbaspirillum</taxon>
    </lineage>
</organism>
<dbReference type="InterPro" id="IPR008258">
    <property type="entry name" value="Transglycosylase_SLT_dom_1"/>
</dbReference>
<keyword evidence="6" id="KW-1185">Reference proteome</keyword>
<dbReference type="PANTHER" id="PTHR37423">
    <property type="entry name" value="SOLUBLE LYTIC MUREIN TRANSGLYCOSYLASE-RELATED"/>
    <property type="match status" value="1"/>
</dbReference>
<evidence type="ECO:0000313" key="6">
    <source>
        <dbReference type="Proteomes" id="UP001596045"/>
    </source>
</evidence>
<dbReference type="CDD" id="cd16896">
    <property type="entry name" value="LT_Slt70-like"/>
    <property type="match status" value="1"/>
</dbReference>
<comment type="caution">
    <text evidence="5">The sequence shown here is derived from an EMBL/GenBank/DDBJ whole genome shotgun (WGS) entry which is preliminary data.</text>
</comment>
<protein>
    <submittedName>
        <fullName evidence="5">Lytic transglycosylase domain-containing protein</fullName>
    </submittedName>
</protein>
<feature type="signal peptide" evidence="3">
    <location>
        <begin position="1"/>
        <end position="31"/>
    </location>
</feature>
<dbReference type="Gene3D" id="1.10.530.10">
    <property type="match status" value="1"/>
</dbReference>
<comment type="similarity">
    <text evidence="1">Belongs to the transglycosylase Slt family.</text>
</comment>
<feature type="region of interest" description="Disordered" evidence="2">
    <location>
        <begin position="260"/>
        <end position="279"/>
    </location>
</feature>
<name>A0ABW0MAB7_9BURK</name>
<dbReference type="SUPFAM" id="SSF53955">
    <property type="entry name" value="Lysozyme-like"/>
    <property type="match status" value="1"/>
</dbReference>
<proteinExistence type="inferred from homology"/>
<accession>A0ABW0MAB7</accession>
<evidence type="ECO:0000313" key="5">
    <source>
        <dbReference type="EMBL" id="MFC5473967.1"/>
    </source>
</evidence>
<dbReference type="Pfam" id="PF01464">
    <property type="entry name" value="SLT"/>
    <property type="match status" value="1"/>
</dbReference>
<dbReference type="PANTHER" id="PTHR37423:SF2">
    <property type="entry name" value="MEMBRANE-BOUND LYTIC MUREIN TRANSGLYCOSYLASE C"/>
    <property type="match status" value="1"/>
</dbReference>
<feature type="compositionally biased region" description="Low complexity" evidence="2">
    <location>
        <begin position="262"/>
        <end position="279"/>
    </location>
</feature>
<evidence type="ECO:0000259" key="4">
    <source>
        <dbReference type="Pfam" id="PF01464"/>
    </source>
</evidence>
<dbReference type="Proteomes" id="UP001596045">
    <property type="component" value="Unassembled WGS sequence"/>
</dbReference>
<dbReference type="InterPro" id="IPR000189">
    <property type="entry name" value="Transglyc_AS"/>
</dbReference>
<evidence type="ECO:0000256" key="3">
    <source>
        <dbReference type="SAM" id="SignalP"/>
    </source>
</evidence>
<feature type="chain" id="PRO_5045181312" evidence="3">
    <location>
        <begin position="32"/>
        <end position="279"/>
    </location>
</feature>
<dbReference type="RefSeq" id="WP_378996979.1">
    <property type="nucleotide sequence ID" value="NZ_JBHSMT010000013.1"/>
</dbReference>
<gene>
    <name evidence="5" type="ORF">ACFPM8_08335</name>
</gene>
<sequence>MKLPVRLSGLMLSLTMALGLASALAPTAAHADVYGYIDADGAGHFSTEKLDGRYQLFMRGGAEFDSAQLTPGAAGHQNTQRLDSPLFRYLSQHPNLKKYETIVDQAAQEFALEPALLKAVMAAESGFNPAAVSPKGAIGLMQIMPATAERYGLSSDRNKPLEQKLTDPRTNIRLGARYLRDLLKMFPRQQELVIASYNAGEGAVQKYNNQIPPYPETRNYVQLVRQFYQLYQPAFAKSARNSAGNDSGLSRIHMTIPGRRSMPATMPAAMPTATSPLIE</sequence>